<dbReference type="SUPFAM" id="SSF54427">
    <property type="entry name" value="NTF2-like"/>
    <property type="match status" value="1"/>
</dbReference>
<dbReference type="STRING" id="425514.SAMN05443550_112133"/>
<evidence type="ECO:0000259" key="1">
    <source>
        <dbReference type="Pfam" id="PF14534"/>
    </source>
</evidence>
<dbReference type="PROSITE" id="PS51257">
    <property type="entry name" value="PROKAR_LIPOPROTEIN"/>
    <property type="match status" value="1"/>
</dbReference>
<dbReference type="AlphaFoldDB" id="A0A1H4H2R2"/>
<dbReference type="Pfam" id="PF14534">
    <property type="entry name" value="DUF4440"/>
    <property type="match status" value="1"/>
</dbReference>
<dbReference type="Proteomes" id="UP000198850">
    <property type="component" value="Unassembled WGS sequence"/>
</dbReference>
<reference evidence="2 3" key="1">
    <citation type="submission" date="2016-10" db="EMBL/GenBank/DDBJ databases">
        <authorList>
            <person name="de Groot N.N."/>
        </authorList>
    </citation>
    <scope>NUCLEOTIDE SEQUENCE [LARGE SCALE GENOMIC DNA]</scope>
    <source>
        <strain evidence="2 3">DSM 19033</strain>
    </source>
</reference>
<dbReference type="InterPro" id="IPR032710">
    <property type="entry name" value="NTF2-like_dom_sf"/>
</dbReference>
<dbReference type="InterPro" id="IPR027843">
    <property type="entry name" value="DUF4440"/>
</dbReference>
<proteinExistence type="predicted"/>
<feature type="domain" description="DUF4440" evidence="1">
    <location>
        <begin position="47"/>
        <end position="151"/>
    </location>
</feature>
<keyword evidence="3" id="KW-1185">Reference proteome</keyword>
<accession>A0A1H4H2R2</accession>
<dbReference type="RefSeq" id="WP_090559426.1">
    <property type="nucleotide sequence ID" value="NZ_FNRA01000012.1"/>
</dbReference>
<organism evidence="2 3">
    <name type="scientific">Pedobacter hartonius</name>
    <dbReference type="NCBI Taxonomy" id="425514"/>
    <lineage>
        <taxon>Bacteria</taxon>
        <taxon>Pseudomonadati</taxon>
        <taxon>Bacteroidota</taxon>
        <taxon>Sphingobacteriia</taxon>
        <taxon>Sphingobacteriales</taxon>
        <taxon>Sphingobacteriaceae</taxon>
        <taxon>Pedobacter</taxon>
    </lineage>
</organism>
<sequence>MKKITLTLIALLFGCVVLVGFTAKNHSGITAEAAQPSDIEAAKKEIALLNRQFSESLRKADAEAAAKVYTTDAKYMSPNLPAIQGRKNIEQFYNQVFVRNGLDLVLTTVEVWGDKNMVTEEGTYVFKANESVELVGKYLAIWKKEDGMWRIFRQCYNPDTPAN</sequence>
<name>A0A1H4H2R2_9SPHI</name>
<dbReference type="OrthoDB" id="6491893at2"/>
<evidence type="ECO:0000313" key="3">
    <source>
        <dbReference type="Proteomes" id="UP000198850"/>
    </source>
</evidence>
<dbReference type="Gene3D" id="3.10.450.50">
    <property type="match status" value="1"/>
</dbReference>
<protein>
    <recommendedName>
        <fullName evidence="1">DUF4440 domain-containing protein</fullName>
    </recommendedName>
</protein>
<dbReference type="EMBL" id="FNRA01000012">
    <property type="protein sequence ID" value="SEB15282.1"/>
    <property type="molecule type" value="Genomic_DNA"/>
</dbReference>
<evidence type="ECO:0000313" key="2">
    <source>
        <dbReference type="EMBL" id="SEB15282.1"/>
    </source>
</evidence>
<gene>
    <name evidence="2" type="ORF">SAMN05443550_112133</name>
</gene>